<sequence length="564" mass="63086">MVSKSTLPIDIFPTWARLNDVEFTNARLQETDGKGIGLVATNNLTASVETWGREGAEDRPEIEGQVCNSDGEKGERARVETHGHANNRLKKILQVPHDLILSTASIEEYAKVDQNFRQLLDSAGHQSTRADIMMYLLAHLVLSSRDTSSPRVIVPTPWTEYLKFLPRDIPVPTMWSELERALLRGTSLEAALDAKLSALNKEFDELIERSSALPFWNSFFWEREAVTIGDWVLVDAWYRSRCLELPKSGHAMVPVLDMANHSHSQTAYYDEDDEDNIVLLSRPGMEISIGDEVNISYGEKSPAEMIFSYGFIDPESNVEELTLPLESLADDPLAKAKLHIFRGSPTLKLSRSDGEISWQCPFVYLMCLNEEDGLEFRVLQGTNGDRELRLFWQEEDATARANDFGDLIKNHPLCQIFRLRAVSVLYEVVTDHLMQISSEISHDELEPLRRAGQIRDGRLQLAQKLREIEASVIGSAAIALDEQVVMLFFEFPMFHVCGPGQAALEANTSPDSPETLPGPGMSGNVLRILGLPACMSRNLAGGARSHTELSLHFFDTSACTIQNE</sequence>
<reference evidence="3" key="1">
    <citation type="submission" date="2020-01" db="EMBL/GenBank/DDBJ databases">
        <title>Identification and distribution of gene clusters putatively required for synthesis of sphingolipid metabolism inhibitors in phylogenetically diverse species of the filamentous fungus Fusarium.</title>
        <authorList>
            <person name="Kim H.-S."/>
            <person name="Busman M."/>
            <person name="Brown D.W."/>
            <person name="Divon H."/>
            <person name="Uhlig S."/>
            <person name="Proctor R.H."/>
        </authorList>
    </citation>
    <scope>NUCLEOTIDE SEQUENCE</scope>
    <source>
        <strain evidence="3">NRRL 31653</strain>
    </source>
</reference>
<feature type="region of interest" description="Disordered" evidence="1">
    <location>
        <begin position="52"/>
        <end position="74"/>
    </location>
</feature>
<protein>
    <submittedName>
        <fullName evidence="3">SET domain containing protein 8</fullName>
    </submittedName>
</protein>
<dbReference type="InterPro" id="IPR001214">
    <property type="entry name" value="SET_dom"/>
</dbReference>
<dbReference type="InterPro" id="IPR046341">
    <property type="entry name" value="SET_dom_sf"/>
</dbReference>
<feature type="compositionally biased region" description="Basic and acidic residues" evidence="1">
    <location>
        <begin position="52"/>
        <end position="62"/>
    </location>
</feature>
<dbReference type="OrthoDB" id="441812at2759"/>
<feature type="domain" description="SET" evidence="2">
    <location>
        <begin position="19"/>
        <end position="298"/>
    </location>
</feature>
<comment type="caution">
    <text evidence="3">The sequence shown here is derived from an EMBL/GenBank/DDBJ whole genome shotgun (WGS) entry which is preliminary data.</text>
</comment>
<accession>A0A9P5B4T0</accession>
<evidence type="ECO:0000259" key="2">
    <source>
        <dbReference type="PROSITE" id="PS50280"/>
    </source>
</evidence>
<dbReference type="SUPFAM" id="SSF82199">
    <property type="entry name" value="SET domain"/>
    <property type="match status" value="1"/>
</dbReference>
<evidence type="ECO:0000313" key="4">
    <source>
        <dbReference type="Proteomes" id="UP000737391"/>
    </source>
</evidence>
<evidence type="ECO:0000256" key="1">
    <source>
        <dbReference type="SAM" id="MobiDB-lite"/>
    </source>
</evidence>
<dbReference type="AlphaFoldDB" id="A0A9P5B4T0"/>
<proteinExistence type="predicted"/>
<dbReference type="GO" id="GO:0005634">
    <property type="term" value="C:nucleus"/>
    <property type="evidence" value="ECO:0007669"/>
    <property type="project" value="TreeGrafter"/>
</dbReference>
<dbReference type="Proteomes" id="UP000737391">
    <property type="component" value="Unassembled WGS sequence"/>
</dbReference>
<keyword evidence="4" id="KW-1185">Reference proteome</keyword>
<dbReference type="GO" id="GO:0016279">
    <property type="term" value="F:protein-lysine N-methyltransferase activity"/>
    <property type="evidence" value="ECO:0007669"/>
    <property type="project" value="TreeGrafter"/>
</dbReference>
<dbReference type="PANTHER" id="PTHR13271">
    <property type="entry name" value="UNCHARACTERIZED PUTATIVE METHYLTRANSFERASE"/>
    <property type="match status" value="1"/>
</dbReference>
<dbReference type="EMBL" id="LUFC02001172">
    <property type="protein sequence ID" value="KAF4481725.1"/>
    <property type="molecule type" value="Genomic_DNA"/>
</dbReference>
<dbReference type="Gene3D" id="3.90.1410.10">
    <property type="entry name" value="set domain protein methyltransferase, domain 1"/>
    <property type="match status" value="1"/>
</dbReference>
<evidence type="ECO:0000313" key="3">
    <source>
        <dbReference type="EMBL" id="KAF4481725.1"/>
    </source>
</evidence>
<dbReference type="CDD" id="cd10527">
    <property type="entry name" value="SET_LSMT"/>
    <property type="match status" value="1"/>
</dbReference>
<organism evidence="3 4">
    <name type="scientific">Fusarium agapanthi</name>
    <dbReference type="NCBI Taxonomy" id="1803897"/>
    <lineage>
        <taxon>Eukaryota</taxon>
        <taxon>Fungi</taxon>
        <taxon>Dikarya</taxon>
        <taxon>Ascomycota</taxon>
        <taxon>Pezizomycotina</taxon>
        <taxon>Sordariomycetes</taxon>
        <taxon>Hypocreomycetidae</taxon>
        <taxon>Hypocreales</taxon>
        <taxon>Nectriaceae</taxon>
        <taxon>Fusarium</taxon>
        <taxon>Fusarium fujikuroi species complex</taxon>
    </lineage>
</organism>
<dbReference type="InterPro" id="IPR050600">
    <property type="entry name" value="SETD3_SETD6_MTase"/>
</dbReference>
<dbReference type="PROSITE" id="PS50280">
    <property type="entry name" value="SET"/>
    <property type="match status" value="1"/>
</dbReference>
<name>A0A9P5B4T0_9HYPO</name>
<dbReference type="PANTHER" id="PTHR13271:SF76">
    <property type="entry name" value="SET DOMAIN-CONTAINING PROTEIN 8"/>
    <property type="match status" value="1"/>
</dbReference>
<gene>
    <name evidence="3" type="ORF">FAGAP_11919</name>
</gene>